<feature type="domain" description="Lysidine-tRNA(Ile) synthetase C-terminal" evidence="1">
    <location>
        <begin position="46"/>
        <end position="114"/>
    </location>
</feature>
<organism evidence="2 3">
    <name type="scientific">Snodgrassella alvi SCGC AB-598-J21</name>
    <dbReference type="NCBI Taxonomy" id="1385367"/>
    <lineage>
        <taxon>Bacteria</taxon>
        <taxon>Pseudomonadati</taxon>
        <taxon>Pseudomonadota</taxon>
        <taxon>Betaproteobacteria</taxon>
        <taxon>Neisseriales</taxon>
        <taxon>Neisseriaceae</taxon>
        <taxon>Snodgrassella</taxon>
    </lineage>
</organism>
<dbReference type="GO" id="GO:0016879">
    <property type="term" value="F:ligase activity, forming carbon-nitrogen bonds"/>
    <property type="evidence" value="ECO:0007669"/>
    <property type="project" value="InterPro"/>
</dbReference>
<sequence length="122" mass="14273">WIDKYDVSGQWHWYGLLPVSSQKLVTARYLQWNRHPFDLAETDAAWRVRQADNEDTIVLRGGRKKVRKLLQERKIPPFMRAVWPVLCDSDNQCIAVINVAISIDRGITDGWMPIMEDLPLRL</sequence>
<feature type="non-terminal residue" evidence="2">
    <location>
        <position position="1"/>
    </location>
</feature>
<comment type="caution">
    <text evidence="2">The sequence shown here is derived from an EMBL/GenBank/DDBJ whole genome shotgun (WGS) entry which is preliminary data.</text>
</comment>
<dbReference type="InterPro" id="IPR012796">
    <property type="entry name" value="Lysidine-tRNA-synth_C"/>
</dbReference>
<evidence type="ECO:0000313" key="2">
    <source>
        <dbReference type="EMBL" id="KEQ01484.1"/>
    </source>
</evidence>
<dbReference type="SUPFAM" id="SSF56037">
    <property type="entry name" value="PheT/TilS domain"/>
    <property type="match status" value="1"/>
</dbReference>
<name>A0A074W206_9NEIS</name>
<dbReference type="SMART" id="SM00977">
    <property type="entry name" value="TilS_C"/>
    <property type="match status" value="1"/>
</dbReference>
<protein>
    <submittedName>
        <fullName evidence="2">Domain of TilS substrate</fullName>
    </submittedName>
</protein>
<evidence type="ECO:0000259" key="1">
    <source>
        <dbReference type="SMART" id="SM00977"/>
    </source>
</evidence>
<dbReference type="GO" id="GO:0008033">
    <property type="term" value="P:tRNA processing"/>
    <property type="evidence" value="ECO:0007669"/>
    <property type="project" value="InterPro"/>
</dbReference>
<reference evidence="2 3" key="1">
    <citation type="journal article" date="2014" name="PLoS Genet.">
        <title>Hidden diversity in honey bee gut symbionts detected by single-cell genomics.</title>
        <authorList>
            <person name="Engel P."/>
            <person name="Stepanauskas R."/>
            <person name="Moran N."/>
        </authorList>
    </citation>
    <scope>NUCLEOTIDE SEQUENCE [LARGE SCALE GENOMIC DNA]</scope>
    <source>
        <strain evidence="2 3">SCGC AB-598-J21</strain>
    </source>
</reference>
<gene>
    <name evidence="2" type="ORF">SASC598J21_007320</name>
</gene>
<dbReference type="Pfam" id="PF11734">
    <property type="entry name" value="TilS_C"/>
    <property type="match status" value="1"/>
</dbReference>
<dbReference type="NCBIfam" id="TIGR02433">
    <property type="entry name" value="lysidine_TilS_C"/>
    <property type="match status" value="1"/>
</dbReference>
<dbReference type="EMBL" id="AVQL01000412">
    <property type="protein sequence ID" value="KEQ01484.1"/>
    <property type="molecule type" value="Genomic_DNA"/>
</dbReference>
<dbReference type="GO" id="GO:0005524">
    <property type="term" value="F:ATP binding"/>
    <property type="evidence" value="ECO:0007669"/>
    <property type="project" value="InterPro"/>
</dbReference>
<accession>A0A074W206</accession>
<dbReference type="AlphaFoldDB" id="A0A074W206"/>
<proteinExistence type="predicted"/>
<dbReference type="GO" id="GO:0005737">
    <property type="term" value="C:cytoplasm"/>
    <property type="evidence" value="ECO:0007669"/>
    <property type="project" value="InterPro"/>
</dbReference>
<dbReference type="Proteomes" id="UP000027644">
    <property type="component" value="Unassembled WGS sequence"/>
</dbReference>
<evidence type="ECO:0000313" key="3">
    <source>
        <dbReference type="Proteomes" id="UP000027644"/>
    </source>
</evidence>